<dbReference type="AlphaFoldDB" id="A0A853CBC6"/>
<dbReference type="EMBL" id="JACBZT010000001">
    <property type="protein sequence ID" value="NYJ05014.1"/>
    <property type="molecule type" value="Genomic_DNA"/>
</dbReference>
<keyword evidence="2" id="KW-1185">Reference proteome</keyword>
<comment type="caution">
    <text evidence="1">The sequence shown here is derived from an EMBL/GenBank/DDBJ whole genome shotgun (WGS) entry which is preliminary data.</text>
</comment>
<accession>A0A853CBC6</accession>
<evidence type="ECO:0000313" key="2">
    <source>
        <dbReference type="Proteomes" id="UP000541969"/>
    </source>
</evidence>
<proteinExistence type="predicted"/>
<protein>
    <submittedName>
        <fullName evidence="1">Uncharacterized protein</fullName>
    </submittedName>
</protein>
<name>A0A853CBC6_9ACTN</name>
<dbReference type="RefSeq" id="WP_179715653.1">
    <property type="nucleotide sequence ID" value="NZ_JACBZT010000001.1"/>
</dbReference>
<gene>
    <name evidence="1" type="ORF">GGQ55_001292</name>
</gene>
<evidence type="ECO:0000313" key="1">
    <source>
        <dbReference type="EMBL" id="NYJ05014.1"/>
    </source>
</evidence>
<organism evidence="1 2">
    <name type="scientific">Petropleomorpha daqingensis</name>
    <dbReference type="NCBI Taxonomy" id="2026353"/>
    <lineage>
        <taxon>Bacteria</taxon>
        <taxon>Bacillati</taxon>
        <taxon>Actinomycetota</taxon>
        <taxon>Actinomycetes</taxon>
        <taxon>Geodermatophilales</taxon>
        <taxon>Geodermatophilaceae</taxon>
        <taxon>Petropleomorpha</taxon>
    </lineage>
</organism>
<reference evidence="1 2" key="1">
    <citation type="submission" date="2020-07" db="EMBL/GenBank/DDBJ databases">
        <title>Sequencing the genomes of 1000 actinobacteria strains.</title>
        <authorList>
            <person name="Klenk H.-P."/>
        </authorList>
    </citation>
    <scope>NUCLEOTIDE SEQUENCE [LARGE SCALE GENOMIC DNA]</scope>
    <source>
        <strain evidence="1 2">DSM 104001</strain>
    </source>
</reference>
<sequence>MRPSSRARPWVLAGLVLALAAVVAVVVAALVVPDDRPDAVPQPSATASTGAAIPRSELAGQWSGEGTLTDCAGFDEGCPRTLTLTLMISCPQDPCTVTPVERGEGHPPLRFQDGRYRAAGPVRADVGPTCTGNPTSGLWHLDLAEQDGRLVGRYSESTVQSFDCGATSVAWDVTFART</sequence>
<dbReference type="Proteomes" id="UP000541969">
    <property type="component" value="Unassembled WGS sequence"/>
</dbReference>